<accession>A0A165ZVV9</accession>
<evidence type="ECO:0000313" key="1">
    <source>
        <dbReference type="EMBL" id="KZP10980.1"/>
    </source>
</evidence>
<reference evidence="1 2" key="1">
    <citation type="journal article" date="2016" name="Mol. Biol. Evol.">
        <title>Comparative Genomics of Early-Diverging Mushroom-Forming Fungi Provides Insights into the Origins of Lignocellulose Decay Capabilities.</title>
        <authorList>
            <person name="Nagy L.G."/>
            <person name="Riley R."/>
            <person name="Tritt A."/>
            <person name="Adam C."/>
            <person name="Daum C."/>
            <person name="Floudas D."/>
            <person name="Sun H."/>
            <person name="Yadav J.S."/>
            <person name="Pangilinan J."/>
            <person name="Larsson K.H."/>
            <person name="Matsuura K."/>
            <person name="Barry K."/>
            <person name="Labutti K."/>
            <person name="Kuo R."/>
            <person name="Ohm R.A."/>
            <person name="Bhattacharya S.S."/>
            <person name="Shirouzu T."/>
            <person name="Yoshinaga Y."/>
            <person name="Martin F.M."/>
            <person name="Grigoriev I.V."/>
            <person name="Hibbett D.S."/>
        </authorList>
    </citation>
    <scope>NUCLEOTIDE SEQUENCE [LARGE SCALE GENOMIC DNA]</scope>
    <source>
        <strain evidence="1 2">CBS 109695</strain>
    </source>
</reference>
<keyword evidence="2" id="KW-1185">Reference proteome</keyword>
<name>A0A165ZVV9_9AGAM</name>
<dbReference type="Proteomes" id="UP000076532">
    <property type="component" value="Unassembled WGS sequence"/>
</dbReference>
<evidence type="ECO:0000313" key="2">
    <source>
        <dbReference type="Proteomes" id="UP000076532"/>
    </source>
</evidence>
<protein>
    <submittedName>
        <fullName evidence="1">Uncharacterized protein</fullName>
    </submittedName>
</protein>
<proteinExistence type="predicted"/>
<dbReference type="EMBL" id="KV417670">
    <property type="protein sequence ID" value="KZP10980.1"/>
    <property type="molecule type" value="Genomic_DNA"/>
</dbReference>
<organism evidence="1 2">
    <name type="scientific">Athelia psychrophila</name>
    <dbReference type="NCBI Taxonomy" id="1759441"/>
    <lineage>
        <taxon>Eukaryota</taxon>
        <taxon>Fungi</taxon>
        <taxon>Dikarya</taxon>
        <taxon>Basidiomycota</taxon>
        <taxon>Agaricomycotina</taxon>
        <taxon>Agaricomycetes</taxon>
        <taxon>Agaricomycetidae</taxon>
        <taxon>Atheliales</taxon>
        <taxon>Atheliaceae</taxon>
        <taxon>Athelia</taxon>
    </lineage>
</organism>
<sequence>MARLTTFRLTPLPLRFAKRISQDKIANSHNFVQFGTDVKSGLVSTLSLSLRFAKEFSQYLSLVGTVTELRPHPSQLFVGSHRRMGTRARGSAHGDREGIWGLGGAHEAMEQEAVTGNVRVSWVSARAAAGDEAWELYGGWCAHTYGLAICACGNRLRAGVHTGCMVAHVIGACCEWAGCPRKGWTVRTVDGGPGCGGERVRKRRPQAVSLIEMGPHLEIRVAELQPLNFATPFVFLVSNFRLPSGGNSIRALDLWVF</sequence>
<gene>
    <name evidence="1" type="ORF">FIBSPDRAFT_899318</name>
</gene>
<dbReference type="AlphaFoldDB" id="A0A165ZVV9"/>